<sequence length="120" mass="13387">MPSSSPSAANIWVLLGLGVACIILMARKLNKAVKEDLGAFVERLQLLPPPQPPPPKAPRPLTGLSFAVADVMMEFLWFLQLLILLQNLVHRKCYRKAIKLVLLVFWQLQACLDAVRSLCL</sequence>
<organism evidence="1 2">
    <name type="scientific">Persea americana</name>
    <name type="common">Avocado</name>
    <dbReference type="NCBI Taxonomy" id="3435"/>
    <lineage>
        <taxon>Eukaryota</taxon>
        <taxon>Viridiplantae</taxon>
        <taxon>Streptophyta</taxon>
        <taxon>Embryophyta</taxon>
        <taxon>Tracheophyta</taxon>
        <taxon>Spermatophyta</taxon>
        <taxon>Magnoliopsida</taxon>
        <taxon>Magnoliidae</taxon>
        <taxon>Laurales</taxon>
        <taxon>Lauraceae</taxon>
        <taxon>Persea</taxon>
    </lineage>
</organism>
<dbReference type="Proteomes" id="UP001234297">
    <property type="component" value="Chromosome 3"/>
</dbReference>
<proteinExistence type="predicted"/>
<accession>A0ACC2LWI5</accession>
<protein>
    <submittedName>
        <fullName evidence="1">Uncharacterized protein</fullName>
    </submittedName>
</protein>
<dbReference type="EMBL" id="CM056811">
    <property type="protein sequence ID" value="KAJ8637292.1"/>
    <property type="molecule type" value="Genomic_DNA"/>
</dbReference>
<keyword evidence="2" id="KW-1185">Reference proteome</keyword>
<evidence type="ECO:0000313" key="1">
    <source>
        <dbReference type="EMBL" id="KAJ8637292.1"/>
    </source>
</evidence>
<name>A0ACC2LWI5_PERAE</name>
<comment type="caution">
    <text evidence="1">The sequence shown here is derived from an EMBL/GenBank/DDBJ whole genome shotgun (WGS) entry which is preliminary data.</text>
</comment>
<reference evidence="1 2" key="1">
    <citation type="journal article" date="2022" name="Hortic Res">
        <title>A haplotype resolved chromosomal level avocado genome allows analysis of novel avocado genes.</title>
        <authorList>
            <person name="Nath O."/>
            <person name="Fletcher S.J."/>
            <person name="Hayward A."/>
            <person name="Shaw L.M."/>
            <person name="Masouleh A.K."/>
            <person name="Furtado A."/>
            <person name="Henry R.J."/>
            <person name="Mitter N."/>
        </authorList>
    </citation>
    <scope>NUCLEOTIDE SEQUENCE [LARGE SCALE GENOMIC DNA]</scope>
    <source>
        <strain evidence="2">cv. Hass</strain>
    </source>
</reference>
<evidence type="ECO:0000313" key="2">
    <source>
        <dbReference type="Proteomes" id="UP001234297"/>
    </source>
</evidence>
<gene>
    <name evidence="1" type="ORF">MRB53_011559</name>
</gene>